<feature type="transmembrane region" description="Helical" evidence="2">
    <location>
        <begin position="88"/>
        <end position="105"/>
    </location>
</feature>
<feature type="domain" description="DUF7598" evidence="3">
    <location>
        <begin position="12"/>
        <end position="145"/>
    </location>
</feature>
<organism evidence="4 5">
    <name type="scientific">Tothia fuscella</name>
    <dbReference type="NCBI Taxonomy" id="1048955"/>
    <lineage>
        <taxon>Eukaryota</taxon>
        <taxon>Fungi</taxon>
        <taxon>Dikarya</taxon>
        <taxon>Ascomycota</taxon>
        <taxon>Pezizomycotina</taxon>
        <taxon>Dothideomycetes</taxon>
        <taxon>Pleosporomycetidae</taxon>
        <taxon>Venturiales</taxon>
        <taxon>Cylindrosympodiaceae</taxon>
        <taxon>Tothia</taxon>
    </lineage>
</organism>
<evidence type="ECO:0000313" key="5">
    <source>
        <dbReference type="Proteomes" id="UP000800235"/>
    </source>
</evidence>
<dbReference type="AlphaFoldDB" id="A0A9P4NRA8"/>
<reference evidence="4" key="1">
    <citation type="journal article" date="2020" name="Stud. Mycol.">
        <title>101 Dothideomycetes genomes: a test case for predicting lifestyles and emergence of pathogens.</title>
        <authorList>
            <person name="Haridas S."/>
            <person name="Albert R."/>
            <person name="Binder M."/>
            <person name="Bloem J."/>
            <person name="Labutti K."/>
            <person name="Salamov A."/>
            <person name="Andreopoulos B."/>
            <person name="Baker S."/>
            <person name="Barry K."/>
            <person name="Bills G."/>
            <person name="Bluhm B."/>
            <person name="Cannon C."/>
            <person name="Castanera R."/>
            <person name="Culley D."/>
            <person name="Daum C."/>
            <person name="Ezra D."/>
            <person name="Gonzalez J."/>
            <person name="Henrissat B."/>
            <person name="Kuo A."/>
            <person name="Liang C."/>
            <person name="Lipzen A."/>
            <person name="Lutzoni F."/>
            <person name="Magnuson J."/>
            <person name="Mondo S."/>
            <person name="Nolan M."/>
            <person name="Ohm R."/>
            <person name="Pangilinan J."/>
            <person name="Park H.-J."/>
            <person name="Ramirez L."/>
            <person name="Alfaro M."/>
            <person name="Sun H."/>
            <person name="Tritt A."/>
            <person name="Yoshinaga Y."/>
            <person name="Zwiers L.-H."/>
            <person name="Turgeon B."/>
            <person name="Goodwin S."/>
            <person name="Spatafora J."/>
            <person name="Crous P."/>
            <person name="Grigoriev I."/>
        </authorList>
    </citation>
    <scope>NUCLEOTIDE SEQUENCE</scope>
    <source>
        <strain evidence="4">CBS 130266</strain>
    </source>
</reference>
<proteinExistence type="predicted"/>
<feature type="transmembrane region" description="Helical" evidence="2">
    <location>
        <begin position="21"/>
        <end position="42"/>
    </location>
</feature>
<accession>A0A9P4NRA8</accession>
<evidence type="ECO:0000313" key="4">
    <source>
        <dbReference type="EMBL" id="KAF2430659.1"/>
    </source>
</evidence>
<gene>
    <name evidence="4" type="ORF">EJ08DRAFT_588722</name>
</gene>
<evidence type="ECO:0000256" key="2">
    <source>
        <dbReference type="SAM" id="Phobius"/>
    </source>
</evidence>
<comment type="caution">
    <text evidence="4">The sequence shown here is derived from an EMBL/GenBank/DDBJ whole genome shotgun (WGS) entry which is preliminary data.</text>
</comment>
<keyword evidence="2" id="KW-1133">Transmembrane helix</keyword>
<protein>
    <recommendedName>
        <fullName evidence="3">DUF7598 domain-containing protein</fullName>
    </recommendedName>
</protein>
<name>A0A9P4NRA8_9PEZI</name>
<evidence type="ECO:0000256" key="1">
    <source>
        <dbReference type="SAM" id="MobiDB-lite"/>
    </source>
</evidence>
<keyword evidence="5" id="KW-1185">Reference proteome</keyword>
<dbReference type="OrthoDB" id="5327148at2759"/>
<dbReference type="InterPro" id="IPR056019">
    <property type="entry name" value="DUF7598"/>
</dbReference>
<feature type="region of interest" description="Disordered" evidence="1">
    <location>
        <begin position="262"/>
        <end position="302"/>
    </location>
</feature>
<keyword evidence="2" id="KW-0472">Membrane</keyword>
<feature type="transmembrane region" description="Helical" evidence="2">
    <location>
        <begin position="48"/>
        <end position="67"/>
    </location>
</feature>
<dbReference type="EMBL" id="MU007037">
    <property type="protein sequence ID" value="KAF2430659.1"/>
    <property type="molecule type" value="Genomic_DNA"/>
</dbReference>
<sequence length="329" mass="35466">MPITSKRLAGPGFIILNVLRAMNITALLAVIAASMIMVIKTFTASKFFFFDGATHIITALSAMFLVVSECSIFKEFFARNWPLLSPSHGFNFLGFSMVVLGNNILGNLNKEATSQKSLGLPFWRVVIGSGVVVFALGFVNIVANYTFRDTHLSVTARSIRSKGAVAISDAETYLESGLSTGKPSSIVTSFPTPHSNAYAPSSAYSSTASPLKTRSPVKAFMRNARDSILPSYRSQVPPYPRSPPPVAQTSANPYAGNVFLEGSGSGEIKRSGSGKLGRKNSKGREETITRVPDSPQMNISAPMNVNPQFAHLVRPDMAHHPSSRRDGSF</sequence>
<dbReference type="Proteomes" id="UP000800235">
    <property type="component" value="Unassembled WGS sequence"/>
</dbReference>
<dbReference type="Pfam" id="PF24535">
    <property type="entry name" value="DUF7598"/>
    <property type="match status" value="1"/>
</dbReference>
<keyword evidence="2" id="KW-0812">Transmembrane</keyword>
<evidence type="ECO:0000259" key="3">
    <source>
        <dbReference type="Pfam" id="PF24535"/>
    </source>
</evidence>
<feature type="transmembrane region" description="Helical" evidence="2">
    <location>
        <begin position="125"/>
        <end position="147"/>
    </location>
</feature>